<dbReference type="PROSITE" id="PS51257">
    <property type="entry name" value="PROKAR_LIPOPROTEIN"/>
    <property type="match status" value="1"/>
</dbReference>
<gene>
    <name evidence="3" type="ORF">Q3C12_10300</name>
</gene>
<dbReference type="RefSeq" id="WP_302878116.1">
    <property type="nucleotide sequence ID" value="NZ_JAUMKJ010000010.1"/>
</dbReference>
<feature type="signal peptide" evidence="2">
    <location>
        <begin position="1"/>
        <end position="24"/>
    </location>
</feature>
<evidence type="ECO:0000313" key="4">
    <source>
        <dbReference type="Proteomes" id="UP001168883"/>
    </source>
</evidence>
<sequence>MMKRAGRMAVLALLVATVMTGCGIGDKPLAGKEPRGQAASPQPGTPGSEPVRGKDLLKQLDRTASRAKEAREITAFLDANLKHADVKTADKMLLRLEQYYDQLLPGVNANFKRILEQPGTAEQLRELGFPLDFHKIQNDDTLKQWLLRQTEGKLALDMSDGDFYWKIDYEAVKKAYASFASDDLKAYLAIRAAESNKTFFDDGRLLIGRGELADRILQAENYLTRYPSGHRRSEIKALYVDYMEQYIHGYRYDAIDESTMKLLPEVKQSYEQLARRHPDTKTAQIVQDYLEEINRNKDVIYHPGKKGESIIGDPKRNIGEFWSGLRGRIDAAFQAMKQQTGGRSDDKAE</sequence>
<accession>A0ABT8V996</accession>
<proteinExistence type="predicted"/>
<keyword evidence="4" id="KW-1185">Reference proteome</keyword>
<comment type="caution">
    <text evidence="3">The sequence shown here is derived from an EMBL/GenBank/DDBJ whole genome shotgun (WGS) entry which is preliminary data.</text>
</comment>
<evidence type="ECO:0000256" key="2">
    <source>
        <dbReference type="SAM" id="SignalP"/>
    </source>
</evidence>
<evidence type="ECO:0000313" key="3">
    <source>
        <dbReference type="EMBL" id="MDO3677389.1"/>
    </source>
</evidence>
<protein>
    <submittedName>
        <fullName evidence="3">Uncharacterized protein</fullName>
    </submittedName>
</protein>
<dbReference type="EMBL" id="JAUMKJ010000010">
    <property type="protein sequence ID" value="MDO3677389.1"/>
    <property type="molecule type" value="Genomic_DNA"/>
</dbReference>
<keyword evidence="2" id="KW-0732">Signal</keyword>
<feature type="chain" id="PRO_5046116431" evidence="2">
    <location>
        <begin position="25"/>
        <end position="349"/>
    </location>
</feature>
<reference evidence="3" key="1">
    <citation type="submission" date="2023-07" db="EMBL/GenBank/DDBJ databases">
        <authorList>
            <person name="Aktuganov G."/>
            <person name="Boyko T."/>
            <person name="Delegan Y."/>
            <person name="Galimzianova N."/>
            <person name="Gilvanova E."/>
            <person name="Korobov V."/>
            <person name="Kuzmina L."/>
            <person name="Melentiev A."/>
            <person name="Milman P."/>
            <person name="Ryabova A."/>
            <person name="Stupak E."/>
            <person name="Yasakov T."/>
            <person name="Zharikova N."/>
            <person name="Zhurenko E."/>
        </authorList>
    </citation>
    <scope>NUCLEOTIDE SEQUENCE</scope>
    <source>
        <strain evidence="3">IB-739</strain>
    </source>
</reference>
<name>A0ABT8V996_9BACL</name>
<dbReference type="Proteomes" id="UP001168883">
    <property type="component" value="Unassembled WGS sequence"/>
</dbReference>
<feature type="region of interest" description="Disordered" evidence="1">
    <location>
        <begin position="27"/>
        <end position="53"/>
    </location>
</feature>
<organism evidence="3 4">
    <name type="scientific">Paenibacillus ehimensis</name>
    <dbReference type="NCBI Taxonomy" id="79264"/>
    <lineage>
        <taxon>Bacteria</taxon>
        <taxon>Bacillati</taxon>
        <taxon>Bacillota</taxon>
        <taxon>Bacilli</taxon>
        <taxon>Bacillales</taxon>
        <taxon>Paenibacillaceae</taxon>
        <taxon>Paenibacillus</taxon>
    </lineage>
</organism>
<evidence type="ECO:0000256" key="1">
    <source>
        <dbReference type="SAM" id="MobiDB-lite"/>
    </source>
</evidence>